<name>A0ABV3P9P5_9ACTN</name>
<feature type="transmembrane region" description="Helical" evidence="1">
    <location>
        <begin position="50"/>
        <end position="67"/>
    </location>
</feature>
<reference evidence="2 3" key="1">
    <citation type="submission" date="2024-07" db="EMBL/GenBank/DDBJ databases">
        <authorList>
            <person name="Thanompreechachai J."/>
            <person name="Duangmal K."/>
        </authorList>
    </citation>
    <scope>NUCLEOTIDE SEQUENCE [LARGE SCALE GENOMIC DNA]</scope>
    <source>
        <strain evidence="2 3">KCTC 19886</strain>
    </source>
</reference>
<evidence type="ECO:0000313" key="2">
    <source>
        <dbReference type="EMBL" id="MEW9266369.1"/>
    </source>
</evidence>
<sequence length="270" mass="28965">MGGRRRWWGYTHPHSRAAVHIVFWVLVAGVLGALWWWFRGRHAPLRPAPVRVLQGVVAGLAVGLILVGTTWRSVTDLGDAPVCSAPPGEEWESTSDVGALTPSVLAQKVATWPETGLAMLYADARGLSVCRYAAADYYVGVVPVAVAGKRTTNFGDMVISPRFPTVPAEAAALARHESHHRPQWAVATVLAGPAAFPLAYGVDDFFFPGARNHFERLAGLDEGGYVAEPAGPVLGPPQWAVLAGVLAGAVALGVRFLRHRRRRRGRHPAG</sequence>
<organism evidence="2 3">
    <name type="scientific">Kineococcus endophyticus</name>
    <dbReference type="NCBI Taxonomy" id="1181883"/>
    <lineage>
        <taxon>Bacteria</taxon>
        <taxon>Bacillati</taxon>
        <taxon>Actinomycetota</taxon>
        <taxon>Actinomycetes</taxon>
        <taxon>Kineosporiales</taxon>
        <taxon>Kineosporiaceae</taxon>
        <taxon>Kineococcus</taxon>
    </lineage>
</organism>
<feature type="transmembrane region" description="Helical" evidence="1">
    <location>
        <begin position="239"/>
        <end position="257"/>
    </location>
</feature>
<gene>
    <name evidence="2" type="ORF">AB1207_16580</name>
</gene>
<dbReference type="RefSeq" id="WP_367639491.1">
    <property type="nucleotide sequence ID" value="NZ_JBFNQN010000011.1"/>
</dbReference>
<keyword evidence="1" id="KW-0472">Membrane</keyword>
<evidence type="ECO:0000256" key="1">
    <source>
        <dbReference type="SAM" id="Phobius"/>
    </source>
</evidence>
<keyword evidence="3" id="KW-1185">Reference proteome</keyword>
<keyword evidence="1" id="KW-1133">Transmembrane helix</keyword>
<feature type="transmembrane region" description="Helical" evidence="1">
    <location>
        <begin position="184"/>
        <end position="202"/>
    </location>
</feature>
<dbReference type="Proteomes" id="UP001555826">
    <property type="component" value="Unassembled WGS sequence"/>
</dbReference>
<protein>
    <submittedName>
        <fullName evidence="2">Uncharacterized protein</fullName>
    </submittedName>
</protein>
<accession>A0ABV3P9P5</accession>
<comment type="caution">
    <text evidence="2">The sequence shown here is derived from an EMBL/GenBank/DDBJ whole genome shotgun (WGS) entry which is preliminary data.</text>
</comment>
<dbReference type="EMBL" id="JBFNQN010000011">
    <property type="protein sequence ID" value="MEW9266369.1"/>
    <property type="molecule type" value="Genomic_DNA"/>
</dbReference>
<keyword evidence="1" id="KW-0812">Transmembrane</keyword>
<evidence type="ECO:0000313" key="3">
    <source>
        <dbReference type="Proteomes" id="UP001555826"/>
    </source>
</evidence>
<proteinExistence type="predicted"/>
<feature type="transmembrane region" description="Helical" evidence="1">
    <location>
        <begin position="21"/>
        <end position="38"/>
    </location>
</feature>